<evidence type="ECO:0000313" key="1">
    <source>
        <dbReference type="EMBL" id="MBN2066905.1"/>
    </source>
</evidence>
<gene>
    <name evidence="1" type="ORF">JW744_00375</name>
</gene>
<reference evidence="1" key="1">
    <citation type="submission" date="2021-01" db="EMBL/GenBank/DDBJ databases">
        <title>Active Sulfur Cycling in an Early Earth Analoge.</title>
        <authorList>
            <person name="Hahn C.R."/>
            <person name="Youssef N.H."/>
            <person name="Elshahed M."/>
        </authorList>
    </citation>
    <scope>NUCLEOTIDE SEQUENCE</scope>
    <source>
        <strain evidence="1">Zod_Metabat.1151</strain>
    </source>
</reference>
<accession>A0A939C9P4</accession>
<organism evidence="1 2">
    <name type="scientific">Candidatus Iainarchaeum sp</name>
    <dbReference type="NCBI Taxonomy" id="3101447"/>
    <lineage>
        <taxon>Archaea</taxon>
        <taxon>Candidatus Iainarchaeota</taxon>
        <taxon>Candidatus Iainarchaeia</taxon>
        <taxon>Candidatus Iainarchaeales</taxon>
        <taxon>Candidatus Iainarchaeaceae</taxon>
        <taxon>Candidatus Iainarchaeum</taxon>
    </lineage>
</organism>
<dbReference type="EMBL" id="JAFGDB010000006">
    <property type="protein sequence ID" value="MBN2066905.1"/>
    <property type="molecule type" value="Genomic_DNA"/>
</dbReference>
<sequence>MKILSKNLFPLKNGHLFAVLEVTGRKGERLSLAEQGISRPLIFFHEAPDSMVECSYFKEQKCIELGGAEQESERTLYLITDKE</sequence>
<comment type="caution">
    <text evidence="1">The sequence shown here is derived from an EMBL/GenBank/DDBJ whole genome shotgun (WGS) entry which is preliminary data.</text>
</comment>
<name>A0A939C9P4_9ARCH</name>
<protein>
    <submittedName>
        <fullName evidence="1">Uncharacterized protein</fullName>
    </submittedName>
</protein>
<dbReference type="AlphaFoldDB" id="A0A939C9P4"/>
<evidence type="ECO:0000313" key="2">
    <source>
        <dbReference type="Proteomes" id="UP000809243"/>
    </source>
</evidence>
<proteinExistence type="predicted"/>
<dbReference type="Proteomes" id="UP000809243">
    <property type="component" value="Unassembled WGS sequence"/>
</dbReference>